<evidence type="ECO:0000256" key="7">
    <source>
        <dbReference type="SAM" id="Coils"/>
    </source>
</evidence>
<evidence type="ECO:0000256" key="5">
    <source>
        <dbReference type="ARBA" id="ARBA00022807"/>
    </source>
</evidence>
<sequence length="997" mass="113569">MTVEQSPLDNHCKQPPLAEHEQRRGEELVLEQLREITGVKDERILGQALEASRTRSGRYDLSHAISMLVDEEPATRAPEGSGGDAVNGSSPQKRPAKVIDLTTEGDDLQKAIALSLQEQQQQQQQVVGVSVEEQDISRALEQSLGTKRKRGEAWQDPLDPHERRRQGDWPVGLKNIGNTCWFSAVIQSLFHLRAFRRLLLAFEPGEGERHELMMELRRLFGLLGATERKYVDPSGALAVLRDALLPGASPDGQQDVSEFTHKLLDWLEDAFQTAHRESEQQDNPMLNLFYGRYRSEGENEGRTFSNEAKFGQYPLQVNGFSDIHESLEAAVTQEFECAGNSRGGKSGQQSWFTRLPPVLVFELSRFQFNQALGKPEKIHHRLDFPELLYMDRYMEYNKNITRSKREEVRRLQQERDRLRKRLEKYINYGSGPKHVPLQDVLQYTLEFVESRAGQDVEMGSSVLPREPPENAAEPRSASGDMLQPTPRHVTDAELRVLQSCLRRWHHEVENDVKELQEGVRRLDVTIREIYNDSSLRKVAYRLHAVLVHEGQAASGHYWAFVWCPKRSAWLKFNDVTVSETSWSDLLKDSVGGRHCASAYCLFYVDRSNKELFDEVKDAELELPDDLARYVEEDNALFRSEMEQWDREQRREQERSQEQEHSRSTRSHHTSIDTEAGELSGLELEHAHLVLGTTQNRLQQLGGEPKALAKVLEQEEARLQRLARMHNTQPLLQDVRLQHPGVYLLLNGASSGHLKRLLLEQFAHPALEDDGPQGHHLRQEALQCLAHLKRLHPQDDHYYHCWHQAYSRFRKVAATFVAGVEELWAGHAAVALPLLVDAWNLNLELQKSSGSPTEKRHLAVDSRLLTHFRRQCLLEVNRRCVQQFESGNSDSPDPLQLMSQLVIPCMAPMSDPNADSSDVAAVEEVRNSWCSMLALNMPADKQKQLQDFLSALLEPNTADTPARPLAPVVRNADLSGAFEKVMQRVVASGQWMDKGTPL</sequence>
<comment type="catalytic activity">
    <reaction evidence="1 6">
        <text>Thiol-dependent hydrolysis of ester, thioester, amide, peptide and isopeptide bonds formed by the C-terminal Gly of ubiquitin (a 76-residue protein attached to proteins as an intracellular targeting signal).</text>
        <dbReference type="EC" id="3.4.19.12"/>
    </reaction>
</comment>
<feature type="compositionally biased region" description="Basic and acidic residues" evidence="8">
    <location>
        <begin position="642"/>
        <end position="662"/>
    </location>
</feature>
<dbReference type="InterPro" id="IPR003903">
    <property type="entry name" value="UIM_dom"/>
</dbReference>
<feature type="region of interest" description="Disordered" evidence="8">
    <location>
        <begin position="642"/>
        <end position="672"/>
    </location>
</feature>
<evidence type="ECO:0000259" key="9">
    <source>
        <dbReference type="PROSITE" id="PS50235"/>
    </source>
</evidence>
<evidence type="ECO:0000256" key="8">
    <source>
        <dbReference type="SAM" id="MobiDB-lite"/>
    </source>
</evidence>
<dbReference type="PROSITE" id="PS00973">
    <property type="entry name" value="USP_2"/>
    <property type="match status" value="1"/>
</dbReference>
<accession>A0A2R5LN90</accession>
<keyword evidence="4 6" id="KW-0378">Hydrolase</keyword>
<evidence type="ECO:0000256" key="4">
    <source>
        <dbReference type="ARBA" id="ARBA00022801"/>
    </source>
</evidence>
<dbReference type="SUPFAM" id="SSF54001">
    <property type="entry name" value="Cysteine proteinases"/>
    <property type="match status" value="1"/>
</dbReference>
<feature type="region of interest" description="Disordered" evidence="8">
    <location>
        <begin position="72"/>
        <end position="94"/>
    </location>
</feature>
<reference evidence="10" key="1">
    <citation type="submission" date="2018-03" db="EMBL/GenBank/DDBJ databases">
        <title>The relapsing fever spirochete Borrelia turicatae persists in the highly oxidative environment of its soft-bodied tick vector.</title>
        <authorList>
            <person name="Bourret T.J."/>
            <person name="Boyle W.K."/>
            <person name="Valenzuela J.G."/>
            <person name="Oliveira F."/>
            <person name="Lopez J.E."/>
        </authorList>
    </citation>
    <scope>NUCLEOTIDE SEQUENCE</scope>
    <source>
        <strain evidence="10">Kansas strain/isolate</strain>
        <tissue evidence="10">Salivary glands</tissue>
    </source>
</reference>
<dbReference type="PROSITE" id="PS50235">
    <property type="entry name" value="USP_3"/>
    <property type="match status" value="1"/>
</dbReference>
<dbReference type="InterPro" id="IPR018200">
    <property type="entry name" value="USP_CS"/>
</dbReference>
<feature type="compositionally biased region" description="Low complexity" evidence="8">
    <location>
        <begin position="469"/>
        <end position="478"/>
    </location>
</feature>
<keyword evidence="7" id="KW-0175">Coiled coil</keyword>
<evidence type="ECO:0000256" key="1">
    <source>
        <dbReference type="ARBA" id="ARBA00000707"/>
    </source>
</evidence>
<organism evidence="10">
    <name type="scientific">Ornithodoros turicata</name>
    <dbReference type="NCBI Taxonomy" id="34597"/>
    <lineage>
        <taxon>Eukaryota</taxon>
        <taxon>Metazoa</taxon>
        <taxon>Ecdysozoa</taxon>
        <taxon>Arthropoda</taxon>
        <taxon>Chelicerata</taxon>
        <taxon>Arachnida</taxon>
        <taxon>Acari</taxon>
        <taxon>Parasitiformes</taxon>
        <taxon>Ixodida</taxon>
        <taxon>Ixodoidea</taxon>
        <taxon>Argasidae</taxon>
        <taxon>Ornithodorinae</taxon>
        <taxon>Ornithodoros</taxon>
    </lineage>
</organism>
<dbReference type="InterPro" id="IPR044635">
    <property type="entry name" value="UBP14-like"/>
</dbReference>
<keyword evidence="2 6" id="KW-0645">Protease</keyword>
<dbReference type="GO" id="GO:0043161">
    <property type="term" value="P:proteasome-mediated ubiquitin-dependent protein catabolic process"/>
    <property type="evidence" value="ECO:0007669"/>
    <property type="project" value="InterPro"/>
</dbReference>
<dbReference type="PANTHER" id="PTHR43982:SF6">
    <property type="entry name" value="UBIQUITIN CARBOXYL-TERMINAL HYDROLASE 2-RELATED"/>
    <property type="match status" value="1"/>
</dbReference>
<keyword evidence="5 6" id="KW-0788">Thiol protease</keyword>
<dbReference type="PROSITE" id="PS50330">
    <property type="entry name" value="UIM"/>
    <property type="match status" value="1"/>
</dbReference>
<dbReference type="PROSITE" id="PS00972">
    <property type="entry name" value="USP_1"/>
    <property type="match status" value="1"/>
</dbReference>
<dbReference type="Pfam" id="PF02809">
    <property type="entry name" value="UIM"/>
    <property type="match status" value="2"/>
</dbReference>
<dbReference type="GO" id="GO:0004843">
    <property type="term" value="F:cysteine-type deubiquitinase activity"/>
    <property type="evidence" value="ECO:0007669"/>
    <property type="project" value="UniProtKB-UniRule"/>
</dbReference>
<feature type="coiled-coil region" evidence="7">
    <location>
        <begin position="401"/>
        <end position="428"/>
    </location>
</feature>
<evidence type="ECO:0000256" key="6">
    <source>
        <dbReference type="RuleBase" id="RU366025"/>
    </source>
</evidence>
<dbReference type="EC" id="3.4.19.12" evidence="6"/>
<feature type="region of interest" description="Disordered" evidence="8">
    <location>
        <begin position="145"/>
        <end position="166"/>
    </location>
</feature>
<dbReference type="EMBL" id="GGLE01006874">
    <property type="protein sequence ID" value="MBY11000.1"/>
    <property type="molecule type" value="Transcribed_RNA"/>
</dbReference>
<dbReference type="PANTHER" id="PTHR43982">
    <property type="entry name" value="UBIQUITIN CARBOXYL-TERMINAL HYDROLASE"/>
    <property type="match status" value="1"/>
</dbReference>
<proteinExistence type="inferred from homology"/>
<dbReference type="SMART" id="SM00726">
    <property type="entry name" value="UIM"/>
    <property type="match status" value="2"/>
</dbReference>
<evidence type="ECO:0000313" key="10">
    <source>
        <dbReference type="EMBL" id="MBY11000.1"/>
    </source>
</evidence>
<dbReference type="InterPro" id="IPR038765">
    <property type="entry name" value="Papain-like_cys_pep_sf"/>
</dbReference>
<feature type="domain" description="USP" evidence="9">
    <location>
        <begin position="171"/>
        <end position="606"/>
    </location>
</feature>
<dbReference type="GO" id="GO:0016579">
    <property type="term" value="P:protein deubiquitination"/>
    <property type="evidence" value="ECO:0007669"/>
    <property type="project" value="InterPro"/>
</dbReference>
<dbReference type="Pfam" id="PF00443">
    <property type="entry name" value="UCH"/>
    <property type="match status" value="1"/>
</dbReference>
<dbReference type="GO" id="GO:0061136">
    <property type="term" value="P:regulation of proteasomal protein catabolic process"/>
    <property type="evidence" value="ECO:0007669"/>
    <property type="project" value="TreeGrafter"/>
</dbReference>
<dbReference type="GO" id="GO:0070628">
    <property type="term" value="F:proteasome binding"/>
    <property type="evidence" value="ECO:0007669"/>
    <property type="project" value="TreeGrafter"/>
</dbReference>
<dbReference type="CDD" id="cd20485">
    <property type="entry name" value="USP25_USP28_C-like"/>
    <property type="match status" value="1"/>
</dbReference>
<feature type="region of interest" description="Disordered" evidence="8">
    <location>
        <begin position="456"/>
        <end position="485"/>
    </location>
</feature>
<evidence type="ECO:0000256" key="2">
    <source>
        <dbReference type="ARBA" id="ARBA00022670"/>
    </source>
</evidence>
<dbReference type="Gene3D" id="3.90.70.10">
    <property type="entry name" value="Cysteine proteinases"/>
    <property type="match status" value="1"/>
</dbReference>
<feature type="region of interest" description="Disordered" evidence="8">
    <location>
        <begin position="1"/>
        <end position="23"/>
    </location>
</feature>
<dbReference type="InterPro" id="IPR028889">
    <property type="entry name" value="USP"/>
</dbReference>
<evidence type="ECO:0000256" key="3">
    <source>
        <dbReference type="ARBA" id="ARBA00022786"/>
    </source>
</evidence>
<protein>
    <recommendedName>
        <fullName evidence="6">Ubiquitin carboxyl-terminal hydrolase</fullName>
        <ecNumber evidence="6">3.4.19.12</ecNumber>
    </recommendedName>
</protein>
<dbReference type="CDD" id="cd02665">
    <property type="entry name" value="Peptidase_C19I"/>
    <property type="match status" value="1"/>
</dbReference>
<dbReference type="Gene3D" id="1.10.8.10">
    <property type="entry name" value="DNA helicase RuvA subunit, C-terminal domain"/>
    <property type="match status" value="1"/>
</dbReference>
<name>A0A2R5LN90_9ACAR</name>
<dbReference type="InterPro" id="IPR001394">
    <property type="entry name" value="Peptidase_C19_UCH"/>
</dbReference>
<keyword evidence="3 6" id="KW-0833">Ubl conjugation pathway</keyword>
<comment type="similarity">
    <text evidence="6">Belongs to the peptidase C19 family.</text>
</comment>
<dbReference type="AlphaFoldDB" id="A0A2R5LN90"/>